<feature type="compositionally biased region" description="Polar residues" evidence="6">
    <location>
        <begin position="720"/>
        <end position="730"/>
    </location>
</feature>
<reference evidence="9" key="1">
    <citation type="submission" date="2021-01" db="EMBL/GenBank/DDBJ databases">
        <title>A chromosome-scale assembly of European eel, Anguilla anguilla.</title>
        <authorList>
            <person name="Henkel C."/>
            <person name="Jong-Raadsen S.A."/>
            <person name="Dufour S."/>
            <person name="Weltzien F.-A."/>
            <person name="Palstra A.P."/>
            <person name="Pelster B."/>
            <person name="Spaink H.P."/>
            <person name="Van Den Thillart G.E."/>
            <person name="Jansen H."/>
            <person name="Zahm M."/>
            <person name="Klopp C."/>
            <person name="Cedric C."/>
            <person name="Louis A."/>
            <person name="Berthelot C."/>
            <person name="Parey E."/>
            <person name="Roest Crollius H."/>
            <person name="Montfort J."/>
            <person name="Robinson-Rechavi M."/>
            <person name="Bucao C."/>
            <person name="Bouchez O."/>
            <person name="Gislard M."/>
            <person name="Lluch J."/>
            <person name="Milhes M."/>
            <person name="Lampietro C."/>
            <person name="Lopez Roques C."/>
            <person name="Donnadieu C."/>
            <person name="Braasch I."/>
            <person name="Desvignes T."/>
            <person name="Postlethwait J."/>
            <person name="Bobe J."/>
            <person name="Guiguen Y."/>
            <person name="Dirks R."/>
        </authorList>
    </citation>
    <scope>NUCLEOTIDE SEQUENCE</scope>
    <source>
        <strain evidence="9">Tag_6206</strain>
        <tissue evidence="9">Liver</tissue>
    </source>
</reference>
<evidence type="ECO:0000256" key="1">
    <source>
        <dbReference type="ARBA" id="ARBA00004370"/>
    </source>
</evidence>
<keyword evidence="7" id="KW-1133">Transmembrane helix</keyword>
<sequence length="889" mass="96374">MVAPNAEKGTIITTVFAEDQDPPGTAASRVRYRVDLDQFPYSGSIFDVEADSGRVVTRVNLNEEPSVTFRLVIIAYDDGDPVKLNRTVVEITVLQPSVIPIFTQEEYRFPPVSENAPVGKVVGVILAAAVNQTIFYSIVGGNDEGHFAVNNATGVIATARRLDYENITEYVLRVQADSMAIVLSNLRVPSKTNTAKVFIAVQDENDHPPVFTRQLYLGGVAEDAKTFSSVLRVQATDRDTGNYSAMQYRLIIPPSPDDRDGFVIEQYTGIIKTAIVYRNMRRSYFKFEVVATDNYGAGLTSRADVVISVVNQLDMQVVVSNVPPTVVEENKEQLIGILERYVQDQIPGAKVVVESIGARRHGDGFELEDYTKSDLMVYAIDPLTNRAISRQELFKFLDGKLLDINKEFQPHLGEGGRILEIRSPDIVASVKKAAQAVGYTEGALLALAIIIILLCIPAILIVMVTYKQRQAECAKTARIQMALPTGKSAGAAPSNLYEELGDNTMPAAGAGLCNGAIKTDAVAVSSCPLAGGRGAGRFCRWAFSGQRFCRWSFSSLPFETEQGKVAGVGGRRRAAVGERVHVAVPLRPHAPCTQRGVLRQPGLPLGRKPAHHQEPPVPGRGHPRDVPEGEGPDAVPLAPAGGGRCGGGRAGRLWSLPVPLQRGWVYEALRRRPAPEPADWELRLLKAELRDSKDELDHARGQGSWSAEPRLTVREQARQFEQQALQDSTPRSGRDSRNSLLSRSSTGDTGGAWDLPEHLLLALGSPSSPRSSPGCGDVPPSIAMVALSNPTPPPPRPTPPVLRKFSSSICSYVTVEPGQNLSDIERSVANMYGQIDRNKTPPPGVQKPHASAEDDAPPRPSPEPAHPNPSMHCTLEEAGKRLPSQAPAH</sequence>
<dbReference type="PANTHER" id="PTHR24027">
    <property type="entry name" value="CADHERIN-23"/>
    <property type="match status" value="1"/>
</dbReference>
<keyword evidence="7" id="KW-0812">Transmembrane</keyword>
<dbReference type="SMART" id="SM00112">
    <property type="entry name" value="CA"/>
    <property type="match status" value="3"/>
</dbReference>
<dbReference type="Pfam" id="PF00028">
    <property type="entry name" value="Cadherin"/>
    <property type="match status" value="3"/>
</dbReference>
<feature type="domain" description="Cadherin" evidence="8">
    <location>
        <begin position="212"/>
        <end position="326"/>
    </location>
</feature>
<dbReference type="GO" id="GO:0016342">
    <property type="term" value="C:catenin complex"/>
    <property type="evidence" value="ECO:0007669"/>
    <property type="project" value="TreeGrafter"/>
</dbReference>
<feature type="region of interest" description="Disordered" evidence="6">
    <location>
        <begin position="720"/>
        <end position="800"/>
    </location>
</feature>
<evidence type="ECO:0000256" key="5">
    <source>
        <dbReference type="PROSITE-ProRule" id="PRU00043"/>
    </source>
</evidence>
<organism evidence="9 10">
    <name type="scientific">Anguilla anguilla</name>
    <name type="common">European freshwater eel</name>
    <name type="synonym">Muraena anguilla</name>
    <dbReference type="NCBI Taxonomy" id="7936"/>
    <lineage>
        <taxon>Eukaryota</taxon>
        <taxon>Metazoa</taxon>
        <taxon>Chordata</taxon>
        <taxon>Craniata</taxon>
        <taxon>Vertebrata</taxon>
        <taxon>Euteleostomi</taxon>
        <taxon>Actinopterygii</taxon>
        <taxon>Neopterygii</taxon>
        <taxon>Teleostei</taxon>
        <taxon>Anguilliformes</taxon>
        <taxon>Anguillidae</taxon>
        <taxon>Anguilla</taxon>
    </lineage>
</organism>
<feature type="region of interest" description="Disordered" evidence="6">
    <location>
        <begin position="593"/>
        <end position="643"/>
    </location>
</feature>
<dbReference type="InterPro" id="IPR002126">
    <property type="entry name" value="Cadherin-like_dom"/>
</dbReference>
<dbReference type="FunFam" id="2.60.40.60:FF:000055">
    <property type="entry name" value="protocadherin-15 isoform X1"/>
    <property type="match status" value="1"/>
</dbReference>
<feature type="region of interest" description="Disordered" evidence="6">
    <location>
        <begin position="833"/>
        <end position="889"/>
    </location>
</feature>
<accession>A0A9D3LJX6</accession>
<feature type="domain" description="Cadherin" evidence="8">
    <location>
        <begin position="112"/>
        <end position="211"/>
    </location>
</feature>
<dbReference type="InterPro" id="IPR015919">
    <property type="entry name" value="Cadherin-like_sf"/>
</dbReference>
<dbReference type="PRINTS" id="PR00205">
    <property type="entry name" value="CADHERIN"/>
</dbReference>
<evidence type="ECO:0000256" key="6">
    <source>
        <dbReference type="SAM" id="MobiDB-lite"/>
    </source>
</evidence>
<dbReference type="InterPro" id="IPR056989">
    <property type="entry name" value="PCDH15_12th_dom"/>
</dbReference>
<keyword evidence="4 7" id="KW-0472">Membrane</keyword>
<evidence type="ECO:0000313" key="9">
    <source>
        <dbReference type="EMBL" id="KAG5831721.1"/>
    </source>
</evidence>
<dbReference type="GO" id="GO:0005509">
    <property type="term" value="F:calcium ion binding"/>
    <property type="evidence" value="ECO:0007669"/>
    <property type="project" value="UniProtKB-UniRule"/>
</dbReference>
<feature type="compositionally biased region" description="Pro residues" evidence="6">
    <location>
        <begin position="790"/>
        <end position="800"/>
    </location>
</feature>
<gene>
    <name evidence="9" type="ORF">ANANG_G00306760</name>
</gene>
<evidence type="ECO:0000256" key="7">
    <source>
        <dbReference type="SAM" id="Phobius"/>
    </source>
</evidence>
<feature type="transmembrane region" description="Helical" evidence="7">
    <location>
        <begin position="443"/>
        <end position="466"/>
    </location>
</feature>
<comment type="caution">
    <text evidence="9">The sequence shown here is derived from an EMBL/GenBank/DDBJ whole genome shotgun (WGS) entry which is preliminary data.</text>
</comment>
<keyword evidence="2" id="KW-0677">Repeat</keyword>
<comment type="subcellular location">
    <subcellularLocation>
        <location evidence="1">Membrane</location>
    </subcellularLocation>
</comment>
<evidence type="ECO:0000256" key="4">
    <source>
        <dbReference type="ARBA" id="ARBA00023136"/>
    </source>
</evidence>
<dbReference type="SUPFAM" id="SSF49313">
    <property type="entry name" value="Cadherin-like"/>
    <property type="match status" value="3"/>
</dbReference>
<name>A0A9D3LJX6_ANGAN</name>
<dbReference type="GO" id="GO:0009653">
    <property type="term" value="P:anatomical structure morphogenesis"/>
    <property type="evidence" value="ECO:0007669"/>
    <property type="project" value="UniProtKB-ARBA"/>
</dbReference>
<evidence type="ECO:0000256" key="2">
    <source>
        <dbReference type="ARBA" id="ARBA00022737"/>
    </source>
</evidence>
<dbReference type="GO" id="GO:0008013">
    <property type="term" value="F:beta-catenin binding"/>
    <property type="evidence" value="ECO:0007669"/>
    <property type="project" value="TreeGrafter"/>
</dbReference>
<dbReference type="Proteomes" id="UP001044222">
    <property type="component" value="Chromosome 18"/>
</dbReference>
<evidence type="ECO:0000313" key="10">
    <source>
        <dbReference type="Proteomes" id="UP001044222"/>
    </source>
</evidence>
<dbReference type="PROSITE" id="PS50268">
    <property type="entry name" value="CADHERIN_2"/>
    <property type="match status" value="3"/>
</dbReference>
<dbReference type="EMBL" id="JAFIRN010000018">
    <property type="protein sequence ID" value="KAG5831721.1"/>
    <property type="molecule type" value="Genomic_DNA"/>
</dbReference>
<feature type="domain" description="Cadherin" evidence="8">
    <location>
        <begin position="2"/>
        <end position="102"/>
    </location>
</feature>
<protein>
    <recommendedName>
        <fullName evidence="8">Cadherin domain-containing protein</fullName>
    </recommendedName>
</protein>
<feature type="compositionally biased region" description="Pro residues" evidence="6">
    <location>
        <begin position="858"/>
        <end position="867"/>
    </location>
</feature>
<dbReference type="InterPro" id="IPR020894">
    <property type="entry name" value="Cadherin_CS"/>
</dbReference>
<dbReference type="AlphaFoldDB" id="A0A9D3LJX6"/>
<dbReference type="GO" id="GO:0016477">
    <property type="term" value="P:cell migration"/>
    <property type="evidence" value="ECO:0007669"/>
    <property type="project" value="TreeGrafter"/>
</dbReference>
<dbReference type="Pfam" id="PF23206">
    <property type="entry name" value="PCDH15_12th"/>
    <property type="match status" value="1"/>
</dbReference>
<dbReference type="PROSITE" id="PS00232">
    <property type="entry name" value="CADHERIN_1"/>
    <property type="match status" value="1"/>
</dbReference>
<keyword evidence="10" id="KW-1185">Reference proteome</keyword>
<dbReference type="GO" id="GO:0007156">
    <property type="term" value="P:homophilic cell adhesion via plasma membrane adhesion molecules"/>
    <property type="evidence" value="ECO:0007669"/>
    <property type="project" value="InterPro"/>
</dbReference>
<dbReference type="Gene3D" id="2.60.40.60">
    <property type="entry name" value="Cadherins"/>
    <property type="match status" value="3"/>
</dbReference>
<dbReference type="PANTHER" id="PTHR24027:SF442">
    <property type="entry name" value="PROTOCADHERIN-15 ISOFORM X1"/>
    <property type="match status" value="1"/>
</dbReference>
<dbReference type="InterPro" id="IPR039808">
    <property type="entry name" value="Cadherin"/>
</dbReference>
<proteinExistence type="predicted"/>
<dbReference type="GO" id="GO:0045296">
    <property type="term" value="F:cadherin binding"/>
    <property type="evidence" value="ECO:0007669"/>
    <property type="project" value="TreeGrafter"/>
</dbReference>
<evidence type="ECO:0000259" key="8">
    <source>
        <dbReference type="PROSITE" id="PS50268"/>
    </source>
</evidence>
<dbReference type="CDD" id="cd11304">
    <property type="entry name" value="Cadherin_repeat"/>
    <property type="match status" value="3"/>
</dbReference>
<evidence type="ECO:0000256" key="3">
    <source>
        <dbReference type="ARBA" id="ARBA00022837"/>
    </source>
</evidence>
<keyword evidence="3 5" id="KW-0106">Calcium</keyword>